<dbReference type="Pfam" id="PF26335">
    <property type="entry name" value="ARB_00930_C"/>
    <property type="match status" value="1"/>
</dbReference>
<dbReference type="OrthoDB" id="5946976at2759"/>
<evidence type="ECO:0000259" key="3">
    <source>
        <dbReference type="Pfam" id="PF26335"/>
    </source>
</evidence>
<keyword evidence="5" id="KW-1185">Reference proteome</keyword>
<feature type="domain" description="Beta-lactamase-related" evidence="2">
    <location>
        <begin position="15"/>
        <end position="331"/>
    </location>
</feature>
<sequence>MNTRERNASRPDIPQVNGDALYRIASITKTFTVLGILYQHAAGNLSLDETANMYLKELGDKSDGGIPWKDITLRSLASQLSGIPREWAQGDIINQHFDPTDVGLPPDVSREGLPACDEYSPNYETICTAKGSVSNSSRVTQLCVDLFKQIKKFRPLFAPNQASTYSNLAYEILGLVIWRVRNQTYESYINDAIFSPLNMFTTTFSLPPDSAGVIPAGDQFWDVNEGVQNPTGGIYSSSKDLSKYLRYVLTHFNAITPAINWIHPVSPSRGLNSFYGMPWEIFQTDRILKNSKRTVRFITKSGGLPGYTSIIMTVPEYDMGITILVAGPSEIFSALREIVTVTMTQAAEKLASRQLDKRYAGTYRAAGSKLNSTVTLKVNHHGLVLTNWISNGTDLYQTSLYKAMMPPRSFLQLVPTLLYRNETKSEGEEWRAMIVEGRDEGVGAIWDDFCIEDYDTSSYAGIPFNEAVFWDKRDDGSFGTLELSAFRVNLTRVDHDQGESEHGGQETMEL</sequence>
<dbReference type="InterPro" id="IPR012338">
    <property type="entry name" value="Beta-lactam/transpept-like"/>
</dbReference>
<dbReference type="InterPro" id="IPR051478">
    <property type="entry name" value="Beta-lactamase-like_AB/R"/>
</dbReference>
<gene>
    <name evidence="4" type="ORF">GMOD_00001083</name>
</gene>
<feature type="domain" description="Beta-lactamase-like ARB-00930-like C-terminal" evidence="3">
    <location>
        <begin position="351"/>
        <end position="493"/>
    </location>
</feature>
<dbReference type="InterPro" id="IPR058664">
    <property type="entry name" value="ARB_00930-like_C"/>
</dbReference>
<evidence type="ECO:0000259" key="2">
    <source>
        <dbReference type="Pfam" id="PF00144"/>
    </source>
</evidence>
<dbReference type="EMBL" id="KE747810">
    <property type="protein sequence ID" value="RMZ67195.1"/>
    <property type="molecule type" value="Genomic_DNA"/>
</dbReference>
<reference evidence="4 5" key="1">
    <citation type="journal article" date="2014" name="PLoS ONE">
        <title>De novo Genome Assembly of the Fungal Plant Pathogen Pyrenophora semeniperda.</title>
        <authorList>
            <person name="Soliai M.M."/>
            <person name="Meyer S.E."/>
            <person name="Udall J.A."/>
            <person name="Elzinga D.E."/>
            <person name="Hermansen R.A."/>
            <person name="Bodily P.M."/>
            <person name="Hart A.A."/>
            <person name="Coleman C.E."/>
        </authorList>
    </citation>
    <scope>NUCLEOTIDE SEQUENCE [LARGE SCALE GENOMIC DNA]</scope>
    <source>
        <strain evidence="4 5">CCB06</strain>
        <tissue evidence="4">Mycelium</tissue>
    </source>
</reference>
<dbReference type="PANTHER" id="PTHR22935:SF95">
    <property type="entry name" value="BETA-LACTAMASE-LIKE 1-RELATED"/>
    <property type="match status" value="1"/>
</dbReference>
<protein>
    <submittedName>
        <fullName evidence="4">Beta-lactamase family</fullName>
    </submittedName>
</protein>
<name>A0A3M7LY75_9PLEO</name>
<evidence type="ECO:0000313" key="4">
    <source>
        <dbReference type="EMBL" id="RMZ67195.1"/>
    </source>
</evidence>
<dbReference type="SUPFAM" id="SSF56601">
    <property type="entry name" value="beta-lactamase/transpeptidase-like"/>
    <property type="match status" value="1"/>
</dbReference>
<dbReference type="Pfam" id="PF00144">
    <property type="entry name" value="Beta-lactamase"/>
    <property type="match status" value="1"/>
</dbReference>
<accession>A0A3M7LY75</accession>
<proteinExistence type="inferred from homology"/>
<dbReference type="InterPro" id="IPR001466">
    <property type="entry name" value="Beta-lactam-related"/>
</dbReference>
<evidence type="ECO:0000256" key="1">
    <source>
        <dbReference type="ARBA" id="ARBA00038473"/>
    </source>
</evidence>
<dbReference type="PANTHER" id="PTHR22935">
    <property type="entry name" value="PENICILLIN-BINDING PROTEIN"/>
    <property type="match status" value="1"/>
</dbReference>
<organism evidence="4 5">
    <name type="scientific">Pyrenophora seminiperda CCB06</name>
    <dbReference type="NCBI Taxonomy" id="1302712"/>
    <lineage>
        <taxon>Eukaryota</taxon>
        <taxon>Fungi</taxon>
        <taxon>Dikarya</taxon>
        <taxon>Ascomycota</taxon>
        <taxon>Pezizomycotina</taxon>
        <taxon>Dothideomycetes</taxon>
        <taxon>Pleosporomycetidae</taxon>
        <taxon>Pleosporales</taxon>
        <taxon>Pleosporineae</taxon>
        <taxon>Pleosporaceae</taxon>
        <taxon>Pyrenophora</taxon>
    </lineage>
</organism>
<dbReference type="Gene3D" id="3.40.710.10">
    <property type="entry name" value="DD-peptidase/beta-lactamase superfamily"/>
    <property type="match status" value="1"/>
</dbReference>
<comment type="similarity">
    <text evidence="1">Belongs to the beta-lactamase family.</text>
</comment>
<evidence type="ECO:0000313" key="5">
    <source>
        <dbReference type="Proteomes" id="UP000265663"/>
    </source>
</evidence>
<dbReference type="Proteomes" id="UP000265663">
    <property type="component" value="Unassembled WGS sequence"/>
</dbReference>
<dbReference type="AlphaFoldDB" id="A0A3M7LY75"/>